<dbReference type="EMBL" id="QXTG01000002">
    <property type="protein sequence ID" value="RIX28531.1"/>
    <property type="molecule type" value="Genomic_DNA"/>
</dbReference>
<accession>A0A3A1TY79</accession>
<feature type="transmembrane region" description="Helical" evidence="4">
    <location>
        <begin position="113"/>
        <end position="137"/>
    </location>
</feature>
<reference evidence="7" key="1">
    <citation type="submission" date="2018-09" db="EMBL/GenBank/DDBJ databases">
        <authorList>
            <person name="Kim I."/>
        </authorList>
    </citation>
    <scope>NUCLEOTIDE SEQUENCE [LARGE SCALE GENOMIC DNA]</scope>
    <source>
        <strain evidence="7">DD4a</strain>
    </source>
</reference>
<comment type="caution">
    <text evidence="6">The sequence shown here is derived from an EMBL/GenBank/DDBJ whole genome shotgun (WGS) entry which is preliminary data.</text>
</comment>
<dbReference type="GO" id="GO:0046983">
    <property type="term" value="F:protein dimerization activity"/>
    <property type="evidence" value="ECO:0007669"/>
    <property type="project" value="InterPro"/>
</dbReference>
<evidence type="ECO:0000256" key="1">
    <source>
        <dbReference type="ARBA" id="ARBA00022679"/>
    </source>
</evidence>
<feature type="transmembrane region" description="Helical" evidence="4">
    <location>
        <begin position="177"/>
        <end position="193"/>
    </location>
</feature>
<evidence type="ECO:0000256" key="3">
    <source>
        <dbReference type="ARBA" id="ARBA00023012"/>
    </source>
</evidence>
<keyword evidence="4" id="KW-1133">Transmembrane helix</keyword>
<dbReference type="CDD" id="cd16917">
    <property type="entry name" value="HATPase_UhpB-NarQ-NarX-like"/>
    <property type="match status" value="1"/>
</dbReference>
<dbReference type="GO" id="GO:0016020">
    <property type="term" value="C:membrane"/>
    <property type="evidence" value="ECO:0007669"/>
    <property type="project" value="InterPro"/>
</dbReference>
<keyword evidence="3" id="KW-0902">Two-component regulatory system</keyword>
<dbReference type="PANTHER" id="PTHR24421">
    <property type="entry name" value="NITRATE/NITRITE SENSOR PROTEIN NARX-RELATED"/>
    <property type="match status" value="1"/>
</dbReference>
<dbReference type="Gene3D" id="1.20.5.1930">
    <property type="match status" value="1"/>
</dbReference>
<dbReference type="Pfam" id="PF07730">
    <property type="entry name" value="HisKA_3"/>
    <property type="match status" value="1"/>
</dbReference>
<keyword evidence="2 6" id="KW-0418">Kinase</keyword>
<feature type="domain" description="Signal transduction histidine kinase subgroup 3 dimerisation and phosphoacceptor" evidence="5">
    <location>
        <begin position="217"/>
        <end position="283"/>
    </location>
</feature>
<evidence type="ECO:0000256" key="4">
    <source>
        <dbReference type="SAM" id="Phobius"/>
    </source>
</evidence>
<dbReference type="InterPro" id="IPR036890">
    <property type="entry name" value="HATPase_C_sf"/>
</dbReference>
<dbReference type="InterPro" id="IPR011712">
    <property type="entry name" value="Sig_transdc_His_kin_sub3_dim/P"/>
</dbReference>
<dbReference type="Proteomes" id="UP000265742">
    <property type="component" value="Unassembled WGS sequence"/>
</dbReference>
<feature type="transmembrane region" description="Helical" evidence="4">
    <location>
        <begin position="48"/>
        <end position="68"/>
    </location>
</feature>
<evidence type="ECO:0000256" key="2">
    <source>
        <dbReference type="ARBA" id="ARBA00022777"/>
    </source>
</evidence>
<keyword evidence="7" id="KW-1185">Reference proteome</keyword>
<gene>
    <name evidence="6" type="ORF">D1781_14010</name>
</gene>
<protein>
    <submittedName>
        <fullName evidence="6">Two-component sensor histidine kinase</fullName>
    </submittedName>
</protein>
<keyword evidence="4" id="KW-0812">Transmembrane</keyword>
<feature type="transmembrane region" description="Helical" evidence="4">
    <location>
        <begin position="149"/>
        <end position="171"/>
    </location>
</feature>
<proteinExistence type="predicted"/>
<dbReference type="AlphaFoldDB" id="A0A3A1TY79"/>
<name>A0A3A1TY79_9MICO</name>
<evidence type="ECO:0000313" key="7">
    <source>
        <dbReference type="Proteomes" id="UP000265742"/>
    </source>
</evidence>
<dbReference type="InterPro" id="IPR050482">
    <property type="entry name" value="Sensor_HK_TwoCompSys"/>
</dbReference>
<feature type="transmembrane region" description="Helical" evidence="4">
    <location>
        <begin position="80"/>
        <end position="101"/>
    </location>
</feature>
<dbReference type="PANTHER" id="PTHR24421:SF63">
    <property type="entry name" value="SENSOR HISTIDINE KINASE DESK"/>
    <property type="match status" value="1"/>
</dbReference>
<keyword evidence="4" id="KW-0472">Membrane</keyword>
<sequence length="398" mass="41478">MAVPARRGPRLTVATVTLVTDVTRTAPLMGAARGDLGLLDRLVHRGAWRWYAGGSVGLIYQVFEVVGVWSAPGASTRERVVATVALAVYYACYLLVPPLVWPEREEVRVGATLGLLALSAALFPFVGEAAMWTWILVLSVAAFTWSSQAAGLVLVGVVTALALGLAALLGFPDSIGATWWITASVGTLMVAFGHQVRQTVRLRAANDEIARLAVDEERARFARDLHDSLGHSLTVVAVKSELAGKLAERDPAAAHAEMADVERLAREALADLRQAVAGFRSVTLEGELAVAGTALAAGGVALDVPSPASVVRPELRSVAAWAVREGVTNVLRHASATTCTIALSRNGVRIRDDGAAPAAAATAGGSGLRGLAERAAAVGARLDAGARPGGGFELRVQR</sequence>
<evidence type="ECO:0000313" key="6">
    <source>
        <dbReference type="EMBL" id="RIX28531.1"/>
    </source>
</evidence>
<dbReference type="GO" id="GO:0000155">
    <property type="term" value="F:phosphorelay sensor kinase activity"/>
    <property type="evidence" value="ECO:0007669"/>
    <property type="project" value="InterPro"/>
</dbReference>
<keyword evidence="1" id="KW-0808">Transferase</keyword>
<organism evidence="6 7">
    <name type="scientific">Amnibacterium setariae</name>
    <dbReference type="NCBI Taxonomy" id="2306585"/>
    <lineage>
        <taxon>Bacteria</taxon>
        <taxon>Bacillati</taxon>
        <taxon>Actinomycetota</taxon>
        <taxon>Actinomycetes</taxon>
        <taxon>Micrococcales</taxon>
        <taxon>Microbacteriaceae</taxon>
        <taxon>Amnibacterium</taxon>
    </lineage>
</organism>
<dbReference type="Gene3D" id="3.30.565.10">
    <property type="entry name" value="Histidine kinase-like ATPase, C-terminal domain"/>
    <property type="match status" value="1"/>
</dbReference>
<evidence type="ECO:0000259" key="5">
    <source>
        <dbReference type="Pfam" id="PF07730"/>
    </source>
</evidence>